<sequence length="114" mass="12411">MAEIFAQGDLLIERVPDVAPSGTLAEIAEGAPLVLLEGEATGHCHAIHERVTLFRDDDLARDIPAGLYLGHLQIASAYARVTHQEHAPLTLPRGTYGVRRQRELGPRDARVLAD</sequence>
<dbReference type="AlphaFoldDB" id="A0A939MDM9"/>
<evidence type="ECO:0000313" key="3">
    <source>
        <dbReference type="Proteomes" id="UP000664702"/>
    </source>
</evidence>
<dbReference type="Proteomes" id="UP000664702">
    <property type="component" value="Chromosome"/>
</dbReference>
<proteinExistence type="predicted"/>
<reference evidence="2 3" key="2">
    <citation type="journal article" date="2022" name="Int. J. Syst. Evol. Microbiol.">
        <title>Strains of Bradyrhizobium barranii sp. nov. associated with legumes native to Canada are symbionts of soybeans and belong to different subspecies (subsp. barranii subsp. nov. and subsp. apii subsp. nov.) and symbiovars (sv. glycinearum and sv. septentrionale).</title>
        <authorList>
            <person name="Bromfield E.S.P."/>
            <person name="Cloutier S."/>
            <person name="Wasai-Hara S."/>
            <person name="Minamisawa K."/>
        </authorList>
    </citation>
    <scope>NUCLEOTIDE SEQUENCE [LARGE SCALE GENOMIC DNA]</scope>
    <source>
        <strain evidence="2 3">144S4</strain>
    </source>
</reference>
<gene>
    <name evidence="2" type="ORF">J4G43_040615</name>
    <name evidence="1" type="ORF">J4G43_42470</name>
</gene>
<name>A0A939MDM9_9BRAD</name>
<reference evidence="1" key="1">
    <citation type="submission" date="2021-03" db="EMBL/GenBank/DDBJ databases">
        <title>Whole Genome Sequence of Bradyrhizobium sp. Strain 144S4.</title>
        <authorList>
            <person name="Bromfield E.S.P."/>
            <person name="Cloutier S."/>
        </authorList>
    </citation>
    <scope>NUCLEOTIDE SEQUENCE [LARGE SCALE GENOMIC DNA]</scope>
    <source>
        <strain evidence="1">144S4</strain>
    </source>
</reference>
<dbReference type="KEGG" id="bban:J4G43_040615"/>
<accession>A0A939MDM9</accession>
<evidence type="ECO:0000313" key="2">
    <source>
        <dbReference type="EMBL" id="UEM10864.1"/>
    </source>
</evidence>
<dbReference type="EMBL" id="CP086136">
    <property type="protein sequence ID" value="UEM10864.1"/>
    <property type="molecule type" value="Genomic_DNA"/>
</dbReference>
<dbReference type="RefSeq" id="WP_208088304.1">
    <property type="nucleotide sequence ID" value="NZ_CP086136.1"/>
</dbReference>
<organism evidence="1">
    <name type="scientific">Bradyrhizobium barranii subsp. barranii</name>
    <dbReference type="NCBI Taxonomy" id="2823807"/>
    <lineage>
        <taxon>Bacteria</taxon>
        <taxon>Pseudomonadati</taxon>
        <taxon>Pseudomonadota</taxon>
        <taxon>Alphaproteobacteria</taxon>
        <taxon>Hyphomicrobiales</taxon>
        <taxon>Nitrobacteraceae</taxon>
        <taxon>Bradyrhizobium</taxon>
        <taxon>Bradyrhizobium barranii</taxon>
    </lineage>
</organism>
<protein>
    <submittedName>
        <fullName evidence="1">Uncharacterized protein</fullName>
    </submittedName>
</protein>
<evidence type="ECO:0000313" key="1">
    <source>
        <dbReference type="EMBL" id="MBO1867318.1"/>
    </source>
</evidence>
<dbReference type="EMBL" id="JAGEMI010000001">
    <property type="protein sequence ID" value="MBO1867318.1"/>
    <property type="molecule type" value="Genomic_DNA"/>
</dbReference>